<dbReference type="InterPro" id="IPR014710">
    <property type="entry name" value="RmlC-like_jellyroll"/>
</dbReference>
<dbReference type="RefSeq" id="WP_139026684.1">
    <property type="nucleotide sequence ID" value="NZ_VDBS01000020.1"/>
</dbReference>
<evidence type="ECO:0000259" key="1">
    <source>
        <dbReference type="Pfam" id="PF05523"/>
    </source>
</evidence>
<evidence type="ECO:0000313" key="3">
    <source>
        <dbReference type="Proteomes" id="UP000306813"/>
    </source>
</evidence>
<dbReference type="EMBL" id="VDBS01000020">
    <property type="protein sequence ID" value="TNB58401.1"/>
    <property type="molecule type" value="Genomic_DNA"/>
</dbReference>
<dbReference type="AlphaFoldDB" id="A0AAX2UKX9"/>
<name>A0AAX2UKX9_9BACT</name>
<dbReference type="CDD" id="cd20292">
    <property type="entry name" value="cupin_QdtA-like"/>
    <property type="match status" value="1"/>
</dbReference>
<sequence>MYKMIDLQMHNDKGSMLIALQKNVNCPFEIKRAFYIFGVPKDVIRGEHANKNSQFLFVTLQGACKICVDNGVKKEEFLLDSPQKALYLDKMLWKEMYHFSENCILLVLSDCYYDKDEYIYDYEAFKQMWGGSK</sequence>
<organism evidence="2 3">
    <name type="scientific">Campylobacter helveticus</name>
    <dbReference type="NCBI Taxonomy" id="28898"/>
    <lineage>
        <taxon>Bacteria</taxon>
        <taxon>Pseudomonadati</taxon>
        <taxon>Campylobacterota</taxon>
        <taxon>Epsilonproteobacteria</taxon>
        <taxon>Campylobacterales</taxon>
        <taxon>Campylobacteraceae</taxon>
        <taxon>Campylobacter</taxon>
    </lineage>
</organism>
<proteinExistence type="predicted"/>
<dbReference type="SUPFAM" id="SSF51182">
    <property type="entry name" value="RmlC-like cupins"/>
    <property type="match status" value="1"/>
</dbReference>
<comment type="caution">
    <text evidence="2">The sequence shown here is derived from an EMBL/GenBank/DDBJ whole genome shotgun (WGS) entry which is preliminary data.</text>
</comment>
<evidence type="ECO:0000313" key="2">
    <source>
        <dbReference type="EMBL" id="TNB58401.1"/>
    </source>
</evidence>
<dbReference type="InterPro" id="IPR008894">
    <property type="entry name" value="QdtA_cupin_dom"/>
</dbReference>
<dbReference type="InterPro" id="IPR011051">
    <property type="entry name" value="RmlC_Cupin_sf"/>
</dbReference>
<gene>
    <name evidence="2" type="ORF">FDW42_02250</name>
</gene>
<feature type="domain" description="Sugar 3,4-ketoisomerase QdtA cupin" evidence="1">
    <location>
        <begin position="2"/>
        <end position="128"/>
    </location>
</feature>
<dbReference type="Proteomes" id="UP000306813">
    <property type="component" value="Unassembled WGS sequence"/>
</dbReference>
<dbReference type="Pfam" id="PF05523">
    <property type="entry name" value="FdtA"/>
    <property type="match status" value="1"/>
</dbReference>
<dbReference type="Gene3D" id="2.60.120.10">
    <property type="entry name" value="Jelly Rolls"/>
    <property type="match status" value="1"/>
</dbReference>
<protein>
    <submittedName>
        <fullName evidence="2">WxcM-like domain-containing protein</fullName>
    </submittedName>
</protein>
<accession>A0AAX2UKX9</accession>
<reference evidence="2 3" key="1">
    <citation type="submission" date="2019-05" db="EMBL/GenBank/DDBJ databases">
        <title>Draft genomes of eight strains of Campylobacter helveticus isolated from cats and a dog in New Zealand.</title>
        <authorList>
            <person name="Bojanic K."/>
            <person name="Midwinter A.C."/>
            <person name="Biggs P.J."/>
            <person name="Acke E."/>
            <person name="Cornelius A.J."/>
            <person name="Marshall J.C."/>
        </authorList>
    </citation>
    <scope>NUCLEOTIDE SEQUENCE [LARGE SCALE GENOMIC DNA]</scope>
    <source>
        <strain evidence="2 3">ACP123b</strain>
    </source>
</reference>